<dbReference type="WBParaSite" id="nRc.2.0.1.t11429-RA">
    <property type="protein sequence ID" value="nRc.2.0.1.t11429-RA"/>
    <property type="gene ID" value="nRc.2.0.1.g11429"/>
</dbReference>
<keyword evidence="1" id="KW-1185">Reference proteome</keyword>
<dbReference type="AlphaFoldDB" id="A0A915IB78"/>
<protein>
    <submittedName>
        <fullName evidence="2">Uncharacterized protein</fullName>
    </submittedName>
</protein>
<proteinExistence type="predicted"/>
<evidence type="ECO:0000313" key="2">
    <source>
        <dbReference type="WBParaSite" id="nRc.2.0.1.t11429-RA"/>
    </source>
</evidence>
<dbReference type="InterPro" id="IPR011009">
    <property type="entry name" value="Kinase-like_dom_sf"/>
</dbReference>
<dbReference type="SUPFAM" id="SSF56112">
    <property type="entry name" value="Protein kinase-like (PK-like)"/>
    <property type="match status" value="1"/>
</dbReference>
<name>A0A915IB78_ROMCU</name>
<accession>A0A915IB78</accession>
<reference evidence="2" key="1">
    <citation type="submission" date="2022-11" db="UniProtKB">
        <authorList>
            <consortium name="WormBaseParasite"/>
        </authorList>
    </citation>
    <scope>IDENTIFICATION</scope>
</reference>
<organism evidence="1 2">
    <name type="scientific">Romanomermis culicivorax</name>
    <name type="common">Nematode worm</name>
    <dbReference type="NCBI Taxonomy" id="13658"/>
    <lineage>
        <taxon>Eukaryota</taxon>
        <taxon>Metazoa</taxon>
        <taxon>Ecdysozoa</taxon>
        <taxon>Nematoda</taxon>
        <taxon>Enoplea</taxon>
        <taxon>Dorylaimia</taxon>
        <taxon>Mermithida</taxon>
        <taxon>Mermithoidea</taxon>
        <taxon>Mermithidae</taxon>
        <taxon>Romanomermis</taxon>
    </lineage>
</organism>
<sequence>MEYIAEFMKGRLPWSRKRDMLEINLIKLMNEKDLSDGLSEQMKQICKSLYKLKYEDRPDYESYRSRLLEILVKKRYLIKAPYDWEKGTENCQLYARLFERFR</sequence>
<dbReference type="Gene3D" id="1.10.510.10">
    <property type="entry name" value="Transferase(Phosphotransferase) domain 1"/>
    <property type="match status" value="1"/>
</dbReference>
<evidence type="ECO:0000313" key="1">
    <source>
        <dbReference type="Proteomes" id="UP000887565"/>
    </source>
</evidence>
<dbReference type="Proteomes" id="UP000887565">
    <property type="component" value="Unplaced"/>
</dbReference>